<sequence length="521" mass="58595">MINTAYINNHHKGGYSTQKLKDISQATTQSLGISKNYKIDATQMQKFVKNLSQNKHFDTIDFTKTLENAYKVFSNLMQFSKNELPLGFEMDKNSFEILKIYDKAQDLENNFLSDVNSYKGSKVVINLKDLNLKDQSFMNFANVVFNQFGGGYLIEGQSNIGGKLMGFDKNMDKNQIQDLNDFIKNNSFIANGSMEKLMEALDLFSSNLSIEEFKQKWLNLTINLEPSNKTIEQIAREDLKAKEEQKPRTPIQGESQNKETYKDDNAKNELLKKLLENKFGKSEELELLFGFVMIKQKNLAKCFLKILQKVWISKHEDKKKFKMLKKLFSVIALSALLANFAFANDLLAKLSNGAVSDNSVGVKILSLDEMKEVRGGYGLFQNSTGDSVFVFQNMNLGTTKLNQIGVVVGLTSYEKDNRVSCGFGGDGCLNSLYTNKQAYRDFISIADPNRGEFLAVTATKTTVVGAFGIPQVKFSNGGMIVGINGDTIYKIRNATATNKVAQEVLKYIGNDLNRILITQFK</sequence>
<organism evidence="2 3">
    <name type="scientific">Campylobacter felis</name>
    <dbReference type="NCBI Taxonomy" id="2974565"/>
    <lineage>
        <taxon>Bacteria</taxon>
        <taxon>Pseudomonadati</taxon>
        <taxon>Campylobacterota</taxon>
        <taxon>Epsilonproteobacteria</taxon>
        <taxon>Campylobacterales</taxon>
        <taxon>Campylobacteraceae</taxon>
        <taxon>Campylobacter</taxon>
    </lineage>
</organism>
<feature type="compositionally biased region" description="Basic and acidic residues" evidence="1">
    <location>
        <begin position="238"/>
        <end position="247"/>
    </location>
</feature>
<comment type="caution">
    <text evidence="2">The sequence shown here is derived from an EMBL/GenBank/DDBJ whole genome shotgun (WGS) entry which is preliminary data.</text>
</comment>
<reference evidence="2" key="1">
    <citation type="submission" date="2022-08" db="EMBL/GenBank/DDBJ databases">
        <authorList>
            <person name="Wang H."/>
        </authorList>
    </citation>
    <scope>NUCLEOTIDE SEQUENCE</scope>
    <source>
        <strain evidence="2">XJK33-1</strain>
    </source>
</reference>
<feature type="region of interest" description="Disordered" evidence="1">
    <location>
        <begin position="238"/>
        <end position="262"/>
    </location>
</feature>
<evidence type="ECO:0000313" key="3">
    <source>
        <dbReference type="Proteomes" id="UP001176223"/>
    </source>
</evidence>
<dbReference type="Proteomes" id="UP001176223">
    <property type="component" value="Unassembled WGS sequence"/>
</dbReference>
<evidence type="ECO:0000313" key="2">
    <source>
        <dbReference type="EMBL" id="MDL0147683.1"/>
    </source>
</evidence>
<protein>
    <recommendedName>
        <fullName evidence="4">Periplasmic protein</fullName>
    </recommendedName>
</protein>
<dbReference type="RefSeq" id="WP_289774271.1">
    <property type="nucleotide sequence ID" value="NZ_JANURU010000029.1"/>
</dbReference>
<dbReference type="EMBL" id="JANURU010000029">
    <property type="protein sequence ID" value="MDL0147683.1"/>
    <property type="molecule type" value="Genomic_DNA"/>
</dbReference>
<evidence type="ECO:0008006" key="4">
    <source>
        <dbReference type="Google" id="ProtNLM"/>
    </source>
</evidence>
<proteinExistence type="predicted"/>
<keyword evidence="3" id="KW-1185">Reference proteome</keyword>
<evidence type="ECO:0000256" key="1">
    <source>
        <dbReference type="SAM" id="MobiDB-lite"/>
    </source>
</evidence>
<gene>
    <name evidence="2" type="ORF">NYG95_08735</name>
</gene>
<reference evidence="2" key="2">
    <citation type="journal article" date="2023" name="Microorganisms">
        <title>Isolation and Genomic Characteristics of Cat-Borne Campylobacter felis sp. nov. and Sheep-Borne Campylobacter ovis sp. nov.</title>
        <authorList>
            <person name="Wang H."/>
            <person name="Li Y."/>
            <person name="Gu Y."/>
            <person name="Zhou G."/>
            <person name="Chen X."/>
            <person name="Zhang X."/>
            <person name="Shao Z."/>
            <person name="Zhang J."/>
            <person name="Zhang M."/>
        </authorList>
    </citation>
    <scope>NUCLEOTIDE SEQUENCE</scope>
    <source>
        <strain evidence="2">XJK33-1</strain>
    </source>
</reference>
<accession>A0ABT7I5Y8</accession>
<name>A0ABT7I5Y8_9BACT</name>